<dbReference type="InterPro" id="IPR036383">
    <property type="entry name" value="TSP1_rpt_sf"/>
</dbReference>
<feature type="region of interest" description="Disordered" evidence="7">
    <location>
        <begin position="301"/>
        <end position="320"/>
    </location>
</feature>
<feature type="region of interest" description="Disordered" evidence="7">
    <location>
        <begin position="750"/>
        <end position="828"/>
    </location>
</feature>
<keyword evidence="10" id="KW-1185">Reference proteome</keyword>
<dbReference type="SUPFAM" id="SSF82895">
    <property type="entry name" value="TSP-1 type 1 repeat"/>
    <property type="match status" value="8"/>
</dbReference>
<feature type="compositionally biased region" description="Low complexity" evidence="7">
    <location>
        <begin position="767"/>
        <end position="777"/>
    </location>
</feature>
<dbReference type="FunFam" id="2.20.100.10:FF:000005">
    <property type="entry name" value="ADAM metallopeptidase with thrombospondin type 1 motif 9"/>
    <property type="match status" value="4"/>
</dbReference>
<sequence length="916" mass="101196">WSEWSQCSRTCDGGTAFQLRRCNHVAGCTGSTLRYRICNMQPCPDAVDFRDHQCSLYNEIPYKGDLYSWSAHYGGSEADDCRLVCRSNTGLVATLASAVQDGTRCSPGSLRLCVDGKCQKVGCDLVIGSDAKVDGCGVCGGDGSTCLQPLYHWVVESASLCSATCGTGYRMSQVVCRNVMTGINVDPQLCDASQQPESQMIECNTHTCPAKWVAESWSRCSVSCGGGTRSRLVICMRQVNSTFTKVPEHQCKGPKLREFEPCNNMPCPPTWVVGPWSGCSVSCGEGSQTRNVSCKLSEFSEPSSSSCDESQKPDTTQPCTTGIPCEIEDTIRILHPYPPFRPVAERLIGEQIVSSSLPSSEPFYKPEAWGACSVTCGEGYRKREVPCKIFLEFSRAYARLSDSYCQGTKPPTVERCVEAPCHLGNRMETVRDGYGDATYADTYRSQYSEGAIRVAPHRTGKTYTWKTQGYTHCSASCLGGVQESLIMCVQEDDQKVVSPFLCSSETRPEALTRTCNDHPCPPRWNHSEFQPCSKPCGIGIQTREVNCIHEVTRGEGNKVVVPNHMCPQPPPADRQHCNILDCPVNWHTSVWSKCSKRCGGGVKTRTVECKQVMAQNHIVSRPVSQCPKTRPPDRRPCNTKPCPSEDPRPPIIAANQSYVQNNPAKRKLGLKIGGTARVYHGTQIKIKCPVKKFDRSKIQWAKDHKLITSSKKYKISKKGALRIQEVSYGDTGVYTCLAGRSSADITINVKSRPGEFPSSEEIERQPNNNLNPEMHNNGEPPQRPFILPGDDESHEQHPSEMIPPRRPRPTPPHEIKPQQDTHSTTNSHIDQAELGSTSEDPLHYDPPTSGGSRTMPHFHQLISNLQNAWLLQSFANSRGHRMVMEEALEQEAMSSQEEDVSTTEDPQGKIVILGKG</sequence>
<dbReference type="InterPro" id="IPR003598">
    <property type="entry name" value="Ig_sub2"/>
</dbReference>
<feature type="disulfide bond" evidence="6">
    <location>
        <begin position="22"/>
        <end position="28"/>
    </location>
</feature>
<evidence type="ECO:0000256" key="6">
    <source>
        <dbReference type="PIRSR" id="PIRSR613273-3"/>
    </source>
</evidence>
<dbReference type="InterPro" id="IPR013098">
    <property type="entry name" value="Ig_I-set"/>
</dbReference>
<dbReference type="Proteomes" id="UP001558652">
    <property type="component" value="Unassembled WGS sequence"/>
</dbReference>
<dbReference type="InterPro" id="IPR013783">
    <property type="entry name" value="Ig-like_fold"/>
</dbReference>
<comment type="subcellular location">
    <subcellularLocation>
        <location evidence="1">Secreted</location>
    </subcellularLocation>
</comment>
<keyword evidence="2" id="KW-0964">Secreted</keyword>
<dbReference type="InterPro" id="IPR000884">
    <property type="entry name" value="TSP1_rpt"/>
</dbReference>
<evidence type="ECO:0000256" key="5">
    <source>
        <dbReference type="ARBA" id="ARBA00023157"/>
    </source>
</evidence>
<dbReference type="Pfam" id="PF00090">
    <property type="entry name" value="TSP_1"/>
    <property type="match status" value="1"/>
</dbReference>
<dbReference type="FunFam" id="2.20.100.10:FF:000009">
    <property type="entry name" value="ADAMTS-like protein 3 isoform A"/>
    <property type="match status" value="1"/>
</dbReference>
<dbReference type="Pfam" id="PF19030">
    <property type="entry name" value="TSP1_ADAMTS"/>
    <property type="match status" value="7"/>
</dbReference>
<evidence type="ECO:0000313" key="9">
    <source>
        <dbReference type="EMBL" id="KAL1130045.1"/>
    </source>
</evidence>
<dbReference type="SMART" id="SM00209">
    <property type="entry name" value="TSP1"/>
    <property type="match status" value="8"/>
</dbReference>
<feature type="disulfide bond" evidence="6">
    <location>
        <begin position="11"/>
        <end position="43"/>
    </location>
</feature>
<evidence type="ECO:0000256" key="2">
    <source>
        <dbReference type="ARBA" id="ARBA00022525"/>
    </source>
</evidence>
<evidence type="ECO:0000256" key="1">
    <source>
        <dbReference type="ARBA" id="ARBA00004613"/>
    </source>
</evidence>
<dbReference type="SUPFAM" id="SSF48726">
    <property type="entry name" value="Immunoglobulin"/>
    <property type="match status" value="1"/>
</dbReference>
<dbReference type="PANTHER" id="PTHR13723:SF313">
    <property type="entry name" value="PEPTIDASE M12B DOMAIN-CONTAINING PROTEIN"/>
    <property type="match status" value="1"/>
</dbReference>
<comment type="caution">
    <text evidence="9">The sequence shown here is derived from an EMBL/GenBank/DDBJ whole genome shotgun (WGS) entry which is preliminary data.</text>
</comment>
<dbReference type="Pfam" id="PF19236">
    <property type="entry name" value="ADAMTS_CR_3"/>
    <property type="match status" value="1"/>
</dbReference>
<reference evidence="9 10" key="1">
    <citation type="submission" date="2024-07" db="EMBL/GenBank/DDBJ databases">
        <title>Chromosome-level genome assembly of the water stick insect Ranatra chinensis (Heteroptera: Nepidae).</title>
        <authorList>
            <person name="Liu X."/>
        </authorList>
    </citation>
    <scope>NUCLEOTIDE SEQUENCE [LARGE SCALE GENOMIC DNA]</scope>
    <source>
        <strain evidence="9">Cailab_2021Rc</strain>
        <tissue evidence="9">Muscle</tissue>
    </source>
</reference>
<dbReference type="InterPro" id="IPR013273">
    <property type="entry name" value="ADAMTS/ADAMTS-like"/>
</dbReference>
<protein>
    <recommendedName>
        <fullName evidence="8">Ig-like domain-containing protein</fullName>
    </recommendedName>
</protein>
<dbReference type="InterPro" id="IPR045371">
    <property type="entry name" value="ADAMTS_CR_3"/>
</dbReference>
<feature type="domain" description="Ig-like" evidence="8">
    <location>
        <begin position="649"/>
        <end position="746"/>
    </location>
</feature>
<dbReference type="SMART" id="SM00408">
    <property type="entry name" value="IGc2"/>
    <property type="match status" value="1"/>
</dbReference>
<feature type="region of interest" description="Disordered" evidence="7">
    <location>
        <begin position="623"/>
        <end position="649"/>
    </location>
</feature>
<dbReference type="EMBL" id="JBFDAA010000008">
    <property type="protein sequence ID" value="KAL1130045.1"/>
    <property type="molecule type" value="Genomic_DNA"/>
</dbReference>
<dbReference type="PANTHER" id="PTHR13723">
    <property type="entry name" value="ADAMTS A DISINTEGRIN AND METALLOPROTEASE WITH THROMBOSPONDIN MOTIFS PROTEASE"/>
    <property type="match status" value="1"/>
</dbReference>
<dbReference type="InterPro" id="IPR007110">
    <property type="entry name" value="Ig-like_dom"/>
</dbReference>
<evidence type="ECO:0000313" key="10">
    <source>
        <dbReference type="Proteomes" id="UP001558652"/>
    </source>
</evidence>
<keyword evidence="5 6" id="KW-1015">Disulfide bond</keyword>
<dbReference type="AlphaFoldDB" id="A0ABD0YFL7"/>
<feature type="disulfide bond" evidence="6">
    <location>
        <begin position="7"/>
        <end position="38"/>
    </location>
</feature>
<proteinExistence type="predicted"/>
<dbReference type="PRINTS" id="PR01857">
    <property type="entry name" value="ADAMTSFAMILY"/>
</dbReference>
<dbReference type="Gene3D" id="2.60.40.10">
    <property type="entry name" value="Immunoglobulins"/>
    <property type="match status" value="1"/>
</dbReference>
<dbReference type="Gene3D" id="2.20.100.10">
    <property type="entry name" value="Thrombospondin type-1 (TSP1) repeat"/>
    <property type="match status" value="8"/>
</dbReference>
<evidence type="ECO:0000259" key="8">
    <source>
        <dbReference type="PROSITE" id="PS50835"/>
    </source>
</evidence>
<gene>
    <name evidence="9" type="ORF">AAG570_012988</name>
</gene>
<dbReference type="PROSITE" id="PS50835">
    <property type="entry name" value="IG_LIKE"/>
    <property type="match status" value="1"/>
</dbReference>
<keyword evidence="4" id="KW-0677">Repeat</keyword>
<dbReference type="GO" id="GO:0005576">
    <property type="term" value="C:extracellular region"/>
    <property type="evidence" value="ECO:0007669"/>
    <property type="project" value="UniProtKB-SubCell"/>
</dbReference>
<dbReference type="Pfam" id="PF07679">
    <property type="entry name" value="I-set"/>
    <property type="match status" value="1"/>
</dbReference>
<organism evidence="9 10">
    <name type="scientific">Ranatra chinensis</name>
    <dbReference type="NCBI Taxonomy" id="642074"/>
    <lineage>
        <taxon>Eukaryota</taxon>
        <taxon>Metazoa</taxon>
        <taxon>Ecdysozoa</taxon>
        <taxon>Arthropoda</taxon>
        <taxon>Hexapoda</taxon>
        <taxon>Insecta</taxon>
        <taxon>Pterygota</taxon>
        <taxon>Neoptera</taxon>
        <taxon>Paraneoptera</taxon>
        <taxon>Hemiptera</taxon>
        <taxon>Heteroptera</taxon>
        <taxon>Panheteroptera</taxon>
        <taxon>Nepomorpha</taxon>
        <taxon>Nepidae</taxon>
        <taxon>Ranatrinae</taxon>
        <taxon>Ranatra</taxon>
    </lineage>
</organism>
<dbReference type="PROSITE" id="PS50092">
    <property type="entry name" value="TSP1"/>
    <property type="match status" value="7"/>
</dbReference>
<dbReference type="InterPro" id="IPR036179">
    <property type="entry name" value="Ig-like_dom_sf"/>
</dbReference>
<keyword evidence="3" id="KW-0732">Signal</keyword>
<dbReference type="InterPro" id="IPR050439">
    <property type="entry name" value="ADAMTS_ADAMTS-like"/>
</dbReference>
<evidence type="ECO:0000256" key="7">
    <source>
        <dbReference type="SAM" id="MobiDB-lite"/>
    </source>
</evidence>
<feature type="non-terminal residue" evidence="9">
    <location>
        <position position="1"/>
    </location>
</feature>
<accession>A0ABD0YFL7</accession>
<dbReference type="SMART" id="SM00409">
    <property type="entry name" value="IG"/>
    <property type="match status" value="1"/>
</dbReference>
<name>A0ABD0YFL7_9HEMI</name>
<dbReference type="InterPro" id="IPR003599">
    <property type="entry name" value="Ig_sub"/>
</dbReference>
<evidence type="ECO:0000256" key="3">
    <source>
        <dbReference type="ARBA" id="ARBA00022729"/>
    </source>
</evidence>
<feature type="region of interest" description="Disordered" evidence="7">
    <location>
        <begin position="833"/>
        <end position="852"/>
    </location>
</feature>
<evidence type="ECO:0000256" key="4">
    <source>
        <dbReference type="ARBA" id="ARBA00022737"/>
    </source>
</evidence>